<comment type="similarity">
    <text evidence="1">Belongs to the phosphate acetyltransferase and butyryltransferase family.</text>
</comment>
<evidence type="ECO:0000256" key="1">
    <source>
        <dbReference type="ARBA" id="ARBA00005656"/>
    </source>
</evidence>
<reference evidence="6 7" key="1">
    <citation type="submission" date="2015-04" db="EMBL/GenBank/DDBJ databases">
        <authorList>
            <person name="Syromyatnikov M.Y."/>
            <person name="Popov V.N."/>
        </authorList>
    </citation>
    <scope>NUCLEOTIDE SEQUENCE [LARGE SCALE GENOMIC DNA]</scope>
    <source>
        <strain evidence="6 7">CECT 5292</strain>
    </source>
</reference>
<evidence type="ECO:0000256" key="4">
    <source>
        <dbReference type="SAM" id="Phobius"/>
    </source>
</evidence>
<feature type="transmembrane region" description="Helical" evidence="4">
    <location>
        <begin position="291"/>
        <end position="312"/>
    </location>
</feature>
<evidence type="ECO:0000313" key="7">
    <source>
        <dbReference type="Proteomes" id="UP000048949"/>
    </source>
</evidence>
<dbReference type="Pfam" id="PF01515">
    <property type="entry name" value="PTA_PTB"/>
    <property type="match status" value="1"/>
</dbReference>
<dbReference type="EC" id="2.3.1.8" evidence="6"/>
<dbReference type="InterPro" id="IPR012147">
    <property type="entry name" value="P_Ac_Bu_trans"/>
</dbReference>
<gene>
    <name evidence="6" type="primary">pta</name>
    <name evidence="6" type="ORF">NIG5292_01554</name>
</gene>
<sequence>MKRHGEEIVHAQMPSTMRSNGNKRAMAKMNNFLSTNTVVCPPELLRQAQAAPTPRVAIARAGAALPMEAARDATQAGIMEPVFTGERALIEAEADKLDWDISAFELIEAEGEEESGKAAAFACGEGRADVLMKGHLHTDVFMKSALNRDAGLRAGKRLVHIFHIGHPSGGVLTISDAAVNVSPNMETRQDATREVVRLLHLLGNDRPKVAFLSATESVIPSVPSSVEASELAAWAKAEIADADFSGPLAMDLILSPEAVATKKLIDDPVAGQADAIIVPDIVSGNAVFKSAVYMAGGCAAGIVMGAAVPILLTSRADPPAARMASAALAAIVTAANK</sequence>
<dbReference type="Proteomes" id="UP000048949">
    <property type="component" value="Unassembled WGS sequence"/>
</dbReference>
<dbReference type="PANTHER" id="PTHR43356">
    <property type="entry name" value="PHOSPHATE ACETYLTRANSFERASE"/>
    <property type="match status" value="1"/>
</dbReference>
<keyword evidence="4" id="KW-0472">Membrane</keyword>
<dbReference type="GO" id="GO:0008959">
    <property type="term" value="F:phosphate acetyltransferase activity"/>
    <property type="evidence" value="ECO:0007669"/>
    <property type="project" value="UniProtKB-EC"/>
</dbReference>
<keyword evidence="2 6" id="KW-0808">Transferase</keyword>
<accession>A0A0U1NLA1</accession>
<evidence type="ECO:0000259" key="5">
    <source>
        <dbReference type="Pfam" id="PF01515"/>
    </source>
</evidence>
<evidence type="ECO:0000313" key="6">
    <source>
        <dbReference type="EMBL" id="CRK75506.1"/>
    </source>
</evidence>
<feature type="domain" description="Phosphate acetyl/butaryl transferase" evidence="5">
    <location>
        <begin position="119"/>
        <end position="330"/>
    </location>
</feature>
<keyword evidence="7" id="KW-1185">Reference proteome</keyword>
<keyword evidence="3 6" id="KW-0012">Acyltransferase</keyword>
<dbReference type="AlphaFoldDB" id="A0A0U1NLA1"/>
<dbReference type="Gene3D" id="3.40.718.10">
    <property type="entry name" value="Isopropylmalate Dehydrogenase"/>
    <property type="match status" value="1"/>
</dbReference>
<dbReference type="PANTHER" id="PTHR43356:SF2">
    <property type="entry name" value="PHOSPHATE ACETYLTRANSFERASE"/>
    <property type="match status" value="1"/>
</dbReference>
<dbReference type="InterPro" id="IPR002505">
    <property type="entry name" value="PTA_PTB"/>
</dbReference>
<evidence type="ECO:0000256" key="3">
    <source>
        <dbReference type="ARBA" id="ARBA00023315"/>
    </source>
</evidence>
<name>A0A0U1NLA1_9RHOB</name>
<dbReference type="EMBL" id="CVQV01000006">
    <property type="protein sequence ID" value="CRK75506.1"/>
    <property type="molecule type" value="Genomic_DNA"/>
</dbReference>
<proteinExistence type="inferred from homology"/>
<protein>
    <submittedName>
        <fullName evidence="6">Phosphate acetyltransferase</fullName>
        <ecNumber evidence="6">2.3.1.8</ecNumber>
    </submittedName>
</protein>
<keyword evidence="4" id="KW-1133">Transmembrane helix</keyword>
<dbReference type="PIRSF" id="PIRSF000428">
    <property type="entry name" value="P_Ac_trans"/>
    <property type="match status" value="1"/>
</dbReference>
<organism evidence="6 7">
    <name type="scientific">Nereida ignava</name>
    <dbReference type="NCBI Taxonomy" id="282199"/>
    <lineage>
        <taxon>Bacteria</taxon>
        <taxon>Pseudomonadati</taxon>
        <taxon>Pseudomonadota</taxon>
        <taxon>Alphaproteobacteria</taxon>
        <taxon>Rhodobacterales</taxon>
        <taxon>Roseobacteraceae</taxon>
        <taxon>Nereida</taxon>
    </lineage>
</organism>
<dbReference type="InterPro" id="IPR050500">
    <property type="entry name" value="Phos_Acetyltrans/Butyryltrans"/>
</dbReference>
<dbReference type="STRING" id="282199.GCA_001049735_01553"/>
<evidence type="ECO:0000256" key="2">
    <source>
        <dbReference type="ARBA" id="ARBA00022679"/>
    </source>
</evidence>
<dbReference type="SUPFAM" id="SSF53659">
    <property type="entry name" value="Isocitrate/Isopropylmalate dehydrogenase-like"/>
    <property type="match status" value="1"/>
</dbReference>
<keyword evidence="4" id="KW-0812">Transmembrane</keyword>